<dbReference type="AlphaFoldDB" id="A0A9D2VYM1"/>
<dbReference type="Proteomes" id="UP000813420">
    <property type="component" value="Unassembled WGS sequence"/>
</dbReference>
<proteinExistence type="predicted"/>
<dbReference type="InterPro" id="IPR007160">
    <property type="entry name" value="DUF362"/>
</dbReference>
<organism evidence="2 3">
    <name type="scientific">Merdimonas faecis</name>
    <dbReference type="NCBI Taxonomy" id="1653435"/>
    <lineage>
        <taxon>Bacteria</taxon>
        <taxon>Bacillati</taxon>
        <taxon>Bacillota</taxon>
        <taxon>Clostridia</taxon>
        <taxon>Lachnospirales</taxon>
        <taxon>Lachnospiraceae</taxon>
        <taxon>Merdimonas</taxon>
    </lineage>
</organism>
<accession>A0A9D2VYM1</accession>
<sequence length="296" mass="32481">MKSKVYFTKEITPEKVVEMYQAMGLELPGKVAVKVHSGEKGNQNFLRPEFWKPMVETVHGTIVECNTAYGDAAGGVRDNTASHLKLLEEHGWTKYFDVDLMDAEGPDIVWPIPNGKVLKENKLGKNIENYDSMLVLAHFKGHPMGGYGGALKQLAIGCASRAGKALIHSAGKTEDRFETWQQHASNVVFPEAMADAASSVVDHFKGKIAFINVMKNLSVDCDCCQVAEDPCMKDIGVLASTDPVAIDQACMDLVIHSDDPGRDHFMERVNSRNGIHTIEAAADLGVGSREYELIEM</sequence>
<comment type="caution">
    <text evidence="2">The sequence shown here is derived from an EMBL/GenBank/DDBJ whole genome shotgun (WGS) entry which is preliminary data.</text>
</comment>
<gene>
    <name evidence="2" type="ORF">K8V39_07975</name>
</gene>
<dbReference type="RefSeq" id="WP_277272225.1">
    <property type="nucleotide sequence ID" value="NZ_DYXE01000070.1"/>
</dbReference>
<evidence type="ECO:0000313" key="3">
    <source>
        <dbReference type="Proteomes" id="UP000813420"/>
    </source>
</evidence>
<reference evidence="2" key="1">
    <citation type="journal article" date="2021" name="PeerJ">
        <title>Extensive microbial diversity within the chicken gut microbiome revealed by metagenomics and culture.</title>
        <authorList>
            <person name="Gilroy R."/>
            <person name="Ravi A."/>
            <person name="Getino M."/>
            <person name="Pursley I."/>
            <person name="Horton D.L."/>
            <person name="Alikhan N.F."/>
            <person name="Baker D."/>
            <person name="Gharbi K."/>
            <person name="Hall N."/>
            <person name="Watson M."/>
            <person name="Adriaenssens E.M."/>
            <person name="Foster-Nyarko E."/>
            <person name="Jarju S."/>
            <person name="Secka A."/>
            <person name="Antonio M."/>
            <person name="Oren A."/>
            <person name="Chaudhuri R.R."/>
            <person name="La Ragione R."/>
            <person name="Hildebrand F."/>
            <person name="Pallen M.J."/>
        </authorList>
    </citation>
    <scope>NUCLEOTIDE SEQUENCE</scope>
    <source>
        <strain evidence="2">USAMLcec4-12693</strain>
    </source>
</reference>
<name>A0A9D2VYM1_9FIRM</name>
<dbReference type="Pfam" id="PF04015">
    <property type="entry name" value="DUF362"/>
    <property type="match status" value="1"/>
</dbReference>
<evidence type="ECO:0000259" key="1">
    <source>
        <dbReference type="Pfam" id="PF04015"/>
    </source>
</evidence>
<dbReference type="EMBL" id="DYXE01000070">
    <property type="protein sequence ID" value="HJH50185.1"/>
    <property type="molecule type" value="Genomic_DNA"/>
</dbReference>
<evidence type="ECO:0000313" key="2">
    <source>
        <dbReference type="EMBL" id="HJH50185.1"/>
    </source>
</evidence>
<dbReference type="Gene3D" id="3.40.50.11440">
    <property type="match status" value="1"/>
</dbReference>
<reference evidence="2" key="2">
    <citation type="submission" date="2021-09" db="EMBL/GenBank/DDBJ databases">
        <authorList>
            <person name="Gilroy R."/>
        </authorList>
    </citation>
    <scope>NUCLEOTIDE SEQUENCE</scope>
    <source>
        <strain evidence="2">USAMLcec4-12693</strain>
    </source>
</reference>
<feature type="domain" description="DUF362" evidence="1">
    <location>
        <begin position="31"/>
        <end position="252"/>
    </location>
</feature>
<protein>
    <submittedName>
        <fullName evidence="2">DUF362 domain-containing protein</fullName>
    </submittedName>
</protein>